<keyword evidence="8" id="KW-0862">Zinc</keyword>
<evidence type="ECO:0000256" key="3">
    <source>
        <dbReference type="ARBA" id="ARBA00022695"/>
    </source>
</evidence>
<dbReference type="GO" id="GO:0042575">
    <property type="term" value="C:DNA polymerase complex"/>
    <property type="evidence" value="ECO:0007669"/>
    <property type="project" value="UniProtKB-ARBA"/>
</dbReference>
<dbReference type="InterPro" id="IPR001995">
    <property type="entry name" value="Peptidase_A2_cat"/>
</dbReference>
<dbReference type="GO" id="GO:0006508">
    <property type="term" value="P:proteolysis"/>
    <property type="evidence" value="ECO:0007669"/>
    <property type="project" value="InterPro"/>
</dbReference>
<feature type="compositionally biased region" description="Polar residues" evidence="9">
    <location>
        <begin position="192"/>
        <end position="203"/>
    </location>
</feature>
<dbReference type="InterPro" id="IPR041588">
    <property type="entry name" value="Integrase_H2C2"/>
</dbReference>
<dbReference type="GO" id="GO:0015074">
    <property type="term" value="P:DNA integration"/>
    <property type="evidence" value="ECO:0007669"/>
    <property type="project" value="InterPro"/>
</dbReference>
<dbReference type="GO" id="GO:0008270">
    <property type="term" value="F:zinc ion binding"/>
    <property type="evidence" value="ECO:0007669"/>
    <property type="project" value="UniProtKB-KW"/>
</dbReference>
<evidence type="ECO:0000256" key="1">
    <source>
        <dbReference type="ARBA" id="ARBA00012493"/>
    </source>
</evidence>
<evidence type="ECO:0000259" key="11">
    <source>
        <dbReference type="PROSITE" id="PS50175"/>
    </source>
</evidence>
<dbReference type="InterPro" id="IPR041373">
    <property type="entry name" value="RT_RNaseH"/>
</dbReference>
<dbReference type="InterPro" id="IPR001878">
    <property type="entry name" value="Znf_CCHC"/>
</dbReference>
<dbReference type="Pfam" id="PF00665">
    <property type="entry name" value="rve"/>
    <property type="match status" value="1"/>
</dbReference>
<keyword evidence="8" id="KW-0863">Zinc-finger</keyword>
<dbReference type="InterPro" id="IPR012337">
    <property type="entry name" value="RNaseH-like_sf"/>
</dbReference>
<accession>A0A6J1SQZ6</accession>
<dbReference type="Gene3D" id="3.30.420.10">
    <property type="entry name" value="Ribonuclease H-like superfamily/Ribonuclease H"/>
    <property type="match status" value="1"/>
</dbReference>
<dbReference type="Gene3D" id="1.10.340.70">
    <property type="match status" value="1"/>
</dbReference>
<dbReference type="InterPro" id="IPR043502">
    <property type="entry name" value="DNA/RNA_pol_sf"/>
</dbReference>
<sequence>MAEKPGLMFRLSEPERLEEFLEELTLLMEARAVTSEKQMRGILCQCICDETKRKLRRWADPLPLTECPYKRMIELLRDKIQPSVNRDVQFNTFVMRFQQEGESGAAYSAELVRLSENLGFGQQEATLLVTYQLKRGMRDRGIQEKLYADSLISLEGALNIIHASESSRACINSLQNQVEINVMHSRRKQVPQKPQGNFQQKTARSLPPSKPSTSSGTSNQVSCFRCGEAGHVTKQCRLKYKDCVCSFCSKVGHLLAACKAKKSSKKKVETNLVQSHSSASAPHNNNNSSPQGKMLSTSTNDTHSSGFSSSGGSTVPFQDVKGGFSDLYSIRCDPQVDPLYITLLVNGKQVTFQIDDGAAKTVMSESTFQKTFGDVPRESARVALTTWGAKDAIYDTYQSYVEVVFRGKTLSLPIVITADQAGAAPNLFGRNWISALYGADFLEKSYQVGRYSINALQADPTPEVSLGSLRSWVHTFPAVSGKGTGRYTGPPANFGVPPGTQPKYHYARSVPFALAARVEEAIDAKVAAGIWVSIDPTEVSWATALVPIPKKNGEIRLCADYKSTINPVLQPDTYTSPTVNEILAMAAGCEVFAELDAKEAYLQIPLTLETSKLMVVNTKKGLFRPTTLQFGVKVAPGIFQRIMDGLLGSSKQVMVYQDNIYIFSVSFQDHVSKLQEVLGKLSKAGICLNSAKCIWAAAAINVLGYRIDKNGVHPTDEKIKAVANISAPTEVSQLQSILGTIAFHTRFFKDQANVLEPLYRLLDKKRKFEWNQVHEDALNKVKEILTSKPMLHHYSLQLPISVVADASMVGVGAVLNHLVVNEDGSITEHPVSYASRTLSQVERRYSQLDREALSLIFAVTHFHQYLYGRHFSLFTDHKPLVEIFKPGAPLPDHLSPRMVRWALKLGSMDLDLKYRPGKSMASADMLSRHPQAVGTTEDYEPVCIFLLSEESDYPLTAKDIAVATERDPILQQVYQWIHKGWPEKAPSEEFKPFFRETIGFSLLNDCILFDDRVVIPENLQPQVLELIHSDHFGICYSKAMARSLVWWPGLDKDVAAVVASCSNCRRTASKPPQNITSTWPLPTKPWERLHLDYAGPLDGRNYLIMVDSYTKWPIVKLVGDLSASTLVTLVRYCFADYGVPDLIVTDNGTQFTSMEFRNFLKLNGVRHLTSPPWHPASNGLAERTVKTFKTFLSRFSEGDIHTRLARVLKAMRTMPHAPSNISAGEAMFGRPLPSTFSKIHPASRTSERPTPPPLPPGTLVWALKRQNNSCSWQPGSIKEHQGQRIYVVLLHDGSSLRVSVDEVQRRLENQSAAPPPPPPQKAEVGQPETTVSSNSHDVWSTDRQANQEPLQAILAPPPPPAGHNSRSPSPPVLSPQASPTRETSTGSPSQGRGRGLRGRPRGSKRTAFVVKAQETRSGRLTKIPGQFSDA</sequence>
<evidence type="ECO:0000313" key="13">
    <source>
        <dbReference type="Proteomes" id="UP000504606"/>
    </source>
</evidence>
<organism evidence="13 14">
    <name type="scientific">Frankliniella occidentalis</name>
    <name type="common">Western flower thrips</name>
    <name type="synonym">Euthrips occidentalis</name>
    <dbReference type="NCBI Taxonomy" id="133901"/>
    <lineage>
        <taxon>Eukaryota</taxon>
        <taxon>Metazoa</taxon>
        <taxon>Ecdysozoa</taxon>
        <taxon>Arthropoda</taxon>
        <taxon>Hexapoda</taxon>
        <taxon>Insecta</taxon>
        <taxon>Pterygota</taxon>
        <taxon>Neoptera</taxon>
        <taxon>Paraneoptera</taxon>
        <taxon>Thysanoptera</taxon>
        <taxon>Terebrantia</taxon>
        <taxon>Thripoidea</taxon>
        <taxon>Thripidae</taxon>
        <taxon>Frankliniella</taxon>
    </lineage>
</organism>
<keyword evidence="5" id="KW-0255">Endonuclease</keyword>
<dbReference type="InterPro" id="IPR036397">
    <property type="entry name" value="RNaseH_sf"/>
</dbReference>
<dbReference type="Gene3D" id="3.10.10.10">
    <property type="entry name" value="HIV Type 1 Reverse Transcriptase, subunit A, domain 1"/>
    <property type="match status" value="1"/>
</dbReference>
<evidence type="ECO:0000256" key="4">
    <source>
        <dbReference type="ARBA" id="ARBA00022722"/>
    </source>
</evidence>
<evidence type="ECO:0000256" key="9">
    <source>
        <dbReference type="SAM" id="MobiDB-lite"/>
    </source>
</evidence>
<reference evidence="14" key="1">
    <citation type="submission" date="2025-08" db="UniProtKB">
        <authorList>
            <consortium name="RefSeq"/>
        </authorList>
    </citation>
    <scope>IDENTIFICATION</scope>
    <source>
        <tissue evidence="14">Whole organism</tissue>
    </source>
</reference>
<keyword evidence="8" id="KW-0479">Metal-binding</keyword>
<dbReference type="RefSeq" id="XP_026280916.1">
    <property type="nucleotide sequence ID" value="XM_026425131.2"/>
</dbReference>
<dbReference type="InterPro" id="IPR001584">
    <property type="entry name" value="Integrase_cat-core"/>
</dbReference>
<evidence type="ECO:0000259" key="12">
    <source>
        <dbReference type="PROSITE" id="PS50994"/>
    </source>
</evidence>
<feature type="region of interest" description="Disordered" evidence="9">
    <location>
        <begin position="1307"/>
        <end position="1430"/>
    </location>
</feature>
<protein>
    <recommendedName>
        <fullName evidence="1">RNA-directed DNA polymerase</fullName>
        <ecNumber evidence="1">2.7.7.49</ecNumber>
    </recommendedName>
</protein>
<feature type="compositionally biased region" description="Polar residues" evidence="9">
    <location>
        <begin position="1375"/>
        <end position="1385"/>
    </location>
</feature>
<dbReference type="InterPro" id="IPR021109">
    <property type="entry name" value="Peptidase_aspartic_dom_sf"/>
</dbReference>
<evidence type="ECO:0000259" key="10">
    <source>
        <dbReference type="PROSITE" id="PS50158"/>
    </source>
</evidence>
<dbReference type="Gene3D" id="3.30.70.270">
    <property type="match status" value="2"/>
</dbReference>
<dbReference type="InterPro" id="IPR050951">
    <property type="entry name" value="Retrovirus_Pol_polyprotein"/>
</dbReference>
<evidence type="ECO:0000256" key="5">
    <source>
        <dbReference type="ARBA" id="ARBA00022759"/>
    </source>
</evidence>
<dbReference type="Gene3D" id="4.10.60.10">
    <property type="entry name" value="Zinc finger, CCHC-type"/>
    <property type="match status" value="1"/>
</dbReference>
<dbReference type="GO" id="GO:0004519">
    <property type="term" value="F:endonuclease activity"/>
    <property type="evidence" value="ECO:0007669"/>
    <property type="project" value="UniProtKB-KW"/>
</dbReference>
<dbReference type="InterPro" id="IPR043128">
    <property type="entry name" value="Rev_trsase/Diguanyl_cyclase"/>
</dbReference>
<feature type="compositionally biased region" description="Polar residues" evidence="9">
    <location>
        <begin position="1327"/>
        <end position="1349"/>
    </location>
</feature>
<feature type="domain" description="Peptidase A2" evidence="11">
    <location>
        <begin position="350"/>
        <end position="432"/>
    </location>
</feature>
<evidence type="ECO:0000256" key="6">
    <source>
        <dbReference type="ARBA" id="ARBA00022801"/>
    </source>
</evidence>
<dbReference type="SUPFAM" id="SSF53098">
    <property type="entry name" value="Ribonuclease H-like"/>
    <property type="match status" value="1"/>
</dbReference>
<feature type="region of interest" description="Disordered" evidence="9">
    <location>
        <begin position="269"/>
        <end position="312"/>
    </location>
</feature>
<dbReference type="Pfam" id="PF17917">
    <property type="entry name" value="RT_RNaseH"/>
    <property type="match status" value="1"/>
</dbReference>
<dbReference type="PROSITE" id="PS50175">
    <property type="entry name" value="ASP_PROT_RETROV"/>
    <property type="match status" value="1"/>
</dbReference>
<dbReference type="PROSITE" id="PS50158">
    <property type="entry name" value="ZF_CCHC"/>
    <property type="match status" value="1"/>
</dbReference>
<feature type="compositionally biased region" description="Low complexity" evidence="9">
    <location>
        <begin position="205"/>
        <end position="218"/>
    </location>
</feature>
<dbReference type="GO" id="GO:0003676">
    <property type="term" value="F:nucleic acid binding"/>
    <property type="evidence" value="ECO:0007669"/>
    <property type="project" value="InterPro"/>
</dbReference>
<feature type="compositionally biased region" description="Basic residues" evidence="9">
    <location>
        <begin position="1394"/>
        <end position="1404"/>
    </location>
</feature>
<name>A0A6J1SQZ6_FRAOC</name>
<evidence type="ECO:0000256" key="2">
    <source>
        <dbReference type="ARBA" id="ARBA00022679"/>
    </source>
</evidence>
<dbReference type="PANTHER" id="PTHR37984">
    <property type="entry name" value="PROTEIN CBG26694"/>
    <property type="match status" value="1"/>
</dbReference>
<dbReference type="FunFam" id="3.30.70.270:FF:000020">
    <property type="entry name" value="Transposon Tf2-6 polyprotein-like Protein"/>
    <property type="match status" value="1"/>
</dbReference>
<feature type="domain" description="Integrase catalytic" evidence="12">
    <location>
        <begin position="1081"/>
        <end position="1249"/>
    </location>
</feature>
<dbReference type="SUPFAM" id="SSF50630">
    <property type="entry name" value="Acid proteases"/>
    <property type="match status" value="1"/>
</dbReference>
<dbReference type="Pfam" id="PF17921">
    <property type="entry name" value="Integrase_H2C2"/>
    <property type="match status" value="1"/>
</dbReference>
<dbReference type="KEGG" id="foc:113208223"/>
<feature type="region of interest" description="Disordered" evidence="9">
    <location>
        <begin position="186"/>
        <end position="220"/>
    </location>
</feature>
<dbReference type="Pfam" id="PF00078">
    <property type="entry name" value="RVT_1"/>
    <property type="match status" value="1"/>
</dbReference>
<dbReference type="CDD" id="cd01647">
    <property type="entry name" value="RT_LTR"/>
    <property type="match status" value="1"/>
</dbReference>
<feature type="compositionally biased region" description="Polar residues" evidence="9">
    <location>
        <begin position="294"/>
        <end position="303"/>
    </location>
</feature>
<feature type="compositionally biased region" description="Low complexity" evidence="9">
    <location>
        <begin position="275"/>
        <end position="290"/>
    </location>
</feature>
<evidence type="ECO:0000313" key="14">
    <source>
        <dbReference type="RefSeq" id="XP_026280916.1"/>
    </source>
</evidence>
<keyword evidence="13" id="KW-1185">Reference proteome</keyword>
<dbReference type="GO" id="GO:0003964">
    <property type="term" value="F:RNA-directed DNA polymerase activity"/>
    <property type="evidence" value="ECO:0007669"/>
    <property type="project" value="UniProtKB-KW"/>
</dbReference>
<proteinExistence type="predicted"/>
<evidence type="ECO:0000256" key="8">
    <source>
        <dbReference type="PROSITE-ProRule" id="PRU00047"/>
    </source>
</evidence>
<keyword evidence="4" id="KW-0540">Nuclease</keyword>
<dbReference type="SMART" id="SM00343">
    <property type="entry name" value="ZnF_C2HC"/>
    <property type="match status" value="2"/>
</dbReference>
<dbReference type="PANTHER" id="PTHR37984:SF5">
    <property type="entry name" value="PROTEIN NYNRIN-LIKE"/>
    <property type="match status" value="1"/>
</dbReference>
<dbReference type="EC" id="2.7.7.49" evidence="1"/>
<dbReference type="CDD" id="cd09274">
    <property type="entry name" value="RNase_HI_RT_Ty3"/>
    <property type="match status" value="1"/>
</dbReference>
<dbReference type="SUPFAM" id="SSF56672">
    <property type="entry name" value="DNA/RNA polymerases"/>
    <property type="match status" value="1"/>
</dbReference>
<evidence type="ECO:0000256" key="7">
    <source>
        <dbReference type="ARBA" id="ARBA00022918"/>
    </source>
</evidence>
<keyword evidence="3" id="KW-0548">Nucleotidyltransferase</keyword>
<dbReference type="GeneID" id="113208223"/>
<dbReference type="OrthoDB" id="5978043at2759"/>
<dbReference type="InterPro" id="IPR036875">
    <property type="entry name" value="Znf_CCHC_sf"/>
</dbReference>
<gene>
    <name evidence="14" type="primary">LOC113208223</name>
</gene>
<feature type="region of interest" description="Disordered" evidence="9">
    <location>
        <begin position="1232"/>
        <end position="1258"/>
    </location>
</feature>
<dbReference type="SUPFAM" id="SSF57756">
    <property type="entry name" value="Retrovirus zinc finger-like domains"/>
    <property type="match status" value="1"/>
</dbReference>
<dbReference type="GO" id="GO:0004190">
    <property type="term" value="F:aspartic-type endopeptidase activity"/>
    <property type="evidence" value="ECO:0007669"/>
    <property type="project" value="InterPro"/>
</dbReference>
<dbReference type="PROSITE" id="PS50994">
    <property type="entry name" value="INTEGRASE"/>
    <property type="match status" value="1"/>
</dbReference>
<keyword evidence="6" id="KW-0378">Hydrolase</keyword>
<feature type="domain" description="CCHC-type" evidence="10">
    <location>
        <begin position="223"/>
        <end position="237"/>
    </location>
</feature>
<keyword evidence="7" id="KW-0695">RNA-directed DNA polymerase</keyword>
<dbReference type="Gene3D" id="2.40.70.10">
    <property type="entry name" value="Acid Proteases"/>
    <property type="match status" value="1"/>
</dbReference>
<dbReference type="InterPro" id="IPR000477">
    <property type="entry name" value="RT_dom"/>
</dbReference>
<keyword evidence="2" id="KW-0808">Transferase</keyword>
<dbReference type="Proteomes" id="UP000504606">
    <property type="component" value="Unplaced"/>
</dbReference>